<keyword evidence="4" id="KW-1185">Reference proteome</keyword>
<dbReference type="EMBL" id="JRVC01000001">
    <property type="protein sequence ID" value="KHS49392.1"/>
    <property type="molecule type" value="Genomic_DNA"/>
</dbReference>
<evidence type="ECO:0000313" key="3">
    <source>
        <dbReference type="EMBL" id="KHS49614.1"/>
    </source>
</evidence>
<feature type="transmembrane region" description="Helical" evidence="1">
    <location>
        <begin position="31"/>
        <end position="56"/>
    </location>
</feature>
<dbReference type="STRING" id="48936.NJ75_00095"/>
<dbReference type="EMBL" id="JRVC01000001">
    <property type="protein sequence ID" value="KHS49614.1"/>
    <property type="molecule type" value="Genomic_DNA"/>
</dbReference>
<dbReference type="Proteomes" id="UP000031338">
    <property type="component" value="Unassembled WGS sequence"/>
</dbReference>
<feature type="transmembrane region" description="Helical" evidence="1">
    <location>
        <begin position="213"/>
        <end position="238"/>
    </location>
</feature>
<protein>
    <recommendedName>
        <fullName evidence="5">Iron reductase</fullName>
    </recommendedName>
</protein>
<dbReference type="AlphaFoldDB" id="A0A0B9AK31"/>
<dbReference type="PATRIC" id="fig|48936.3.peg.325"/>
<organism evidence="3 4">
    <name type="scientific">Novosphingobium subterraneum</name>
    <dbReference type="NCBI Taxonomy" id="48936"/>
    <lineage>
        <taxon>Bacteria</taxon>
        <taxon>Pseudomonadati</taxon>
        <taxon>Pseudomonadota</taxon>
        <taxon>Alphaproteobacteria</taxon>
        <taxon>Sphingomonadales</taxon>
        <taxon>Sphingomonadaceae</taxon>
        <taxon>Novosphingobium</taxon>
    </lineage>
</organism>
<sequence length="241" mass="25748">MRERGDILVALMVAFVILFPLGYLLHVSPRFPGSLAGGVIGIAAAVLMLLTLPYVLVKHVKSIAEATAHRVSKPTLLAIHIYAGVLAAILGLVHAAHSLESPAGLVLTGTLLLTVLSGYIGRYLLGQLAKALRGRKSELASLQAALLGLDATIAKEAEAPPLRRWHRLLFVSAERPADPAAKDAESLAGAMVDMEFAVRAESATDALFGKWRWLHIVVGCILYAVLVVHIGAAIYFGLRWI</sequence>
<keyword evidence="1" id="KW-0472">Membrane</keyword>
<proteinExistence type="predicted"/>
<dbReference type="RefSeq" id="WP_039330914.1">
    <property type="nucleotide sequence ID" value="NZ_JRVC01000001.1"/>
</dbReference>
<reference evidence="3 4" key="1">
    <citation type="submission" date="2014-10" db="EMBL/GenBank/DDBJ databases">
        <title>Draft genome sequence of Novosphingobium subterraneum DSM 12447.</title>
        <authorList>
            <person name="Gan H.M."/>
            <person name="Gan H.Y."/>
            <person name="Savka M.A."/>
        </authorList>
    </citation>
    <scope>NUCLEOTIDE SEQUENCE [LARGE SCALE GENOMIC DNA]</scope>
    <source>
        <strain evidence="3 4">DSM 12447</strain>
    </source>
</reference>
<accession>A0A0B9AK31</accession>
<evidence type="ECO:0000313" key="4">
    <source>
        <dbReference type="Proteomes" id="UP000031338"/>
    </source>
</evidence>
<keyword evidence="1" id="KW-1133">Transmembrane helix</keyword>
<feature type="transmembrane region" description="Helical" evidence="1">
    <location>
        <begin position="7"/>
        <end position="25"/>
    </location>
</feature>
<name>A0A0B9AK31_9SPHN</name>
<feature type="transmembrane region" description="Helical" evidence="1">
    <location>
        <begin position="103"/>
        <end position="125"/>
    </location>
</feature>
<evidence type="ECO:0000256" key="1">
    <source>
        <dbReference type="SAM" id="Phobius"/>
    </source>
</evidence>
<evidence type="ECO:0008006" key="5">
    <source>
        <dbReference type="Google" id="ProtNLM"/>
    </source>
</evidence>
<keyword evidence="1" id="KW-0812">Transmembrane</keyword>
<evidence type="ECO:0000313" key="2">
    <source>
        <dbReference type="EMBL" id="KHS49392.1"/>
    </source>
</evidence>
<feature type="transmembrane region" description="Helical" evidence="1">
    <location>
        <begin position="77"/>
        <end position="97"/>
    </location>
</feature>
<comment type="caution">
    <text evidence="3">The sequence shown here is derived from an EMBL/GenBank/DDBJ whole genome shotgun (WGS) entry which is preliminary data.</text>
</comment>
<gene>
    <name evidence="2" type="ORF">NJ75_00095</name>
    <name evidence="3" type="ORF">NJ75_00317</name>
</gene>